<sequence length="152" mass="17243">MAQFHQFSHRTGHPFLALSPVVRHPSLRIRQVGLPRPHVEARPLLHMARISLVRIILLSRQWASSPSVSRRTISFASSTLLLFAGPDANTTSLLIRGNIETTAACYSIPWPRRQYFERLWSVSFILHTLTHLGLQMYLGFIACQSSRDPSQS</sequence>
<dbReference type="Proteomes" id="UP000824998">
    <property type="component" value="Unassembled WGS sequence"/>
</dbReference>
<organism evidence="1 2">
    <name type="scientific">Amylocarpus encephaloides</name>
    <dbReference type="NCBI Taxonomy" id="45428"/>
    <lineage>
        <taxon>Eukaryota</taxon>
        <taxon>Fungi</taxon>
        <taxon>Dikarya</taxon>
        <taxon>Ascomycota</taxon>
        <taxon>Pezizomycotina</taxon>
        <taxon>Leotiomycetes</taxon>
        <taxon>Helotiales</taxon>
        <taxon>Helotiales incertae sedis</taxon>
        <taxon>Amylocarpus</taxon>
    </lineage>
</organism>
<accession>A0A9P7YIT9</accession>
<comment type="caution">
    <text evidence="1">The sequence shown here is derived from an EMBL/GenBank/DDBJ whole genome shotgun (WGS) entry which is preliminary data.</text>
</comment>
<evidence type="ECO:0000313" key="1">
    <source>
        <dbReference type="EMBL" id="KAG9233808.1"/>
    </source>
</evidence>
<dbReference type="AlphaFoldDB" id="A0A9P7YIT9"/>
<reference evidence="1" key="1">
    <citation type="journal article" date="2021" name="IMA Fungus">
        <title>Genomic characterization of three marine fungi, including Emericellopsis atlantica sp. nov. with signatures of a generalist lifestyle and marine biomass degradation.</title>
        <authorList>
            <person name="Hagestad O.C."/>
            <person name="Hou L."/>
            <person name="Andersen J.H."/>
            <person name="Hansen E.H."/>
            <person name="Altermark B."/>
            <person name="Li C."/>
            <person name="Kuhnert E."/>
            <person name="Cox R.J."/>
            <person name="Crous P.W."/>
            <person name="Spatafora J.W."/>
            <person name="Lail K."/>
            <person name="Amirebrahimi M."/>
            <person name="Lipzen A."/>
            <person name="Pangilinan J."/>
            <person name="Andreopoulos W."/>
            <person name="Hayes R.D."/>
            <person name="Ng V."/>
            <person name="Grigoriev I.V."/>
            <person name="Jackson S.A."/>
            <person name="Sutton T.D.S."/>
            <person name="Dobson A.D.W."/>
            <person name="Rama T."/>
        </authorList>
    </citation>
    <scope>NUCLEOTIDE SEQUENCE</scope>
    <source>
        <strain evidence="1">TRa018bII</strain>
    </source>
</reference>
<keyword evidence="2" id="KW-1185">Reference proteome</keyword>
<protein>
    <submittedName>
        <fullName evidence="1">Uncharacterized protein</fullName>
    </submittedName>
</protein>
<dbReference type="EMBL" id="MU251485">
    <property type="protein sequence ID" value="KAG9233808.1"/>
    <property type="molecule type" value="Genomic_DNA"/>
</dbReference>
<proteinExistence type="predicted"/>
<evidence type="ECO:0000313" key="2">
    <source>
        <dbReference type="Proteomes" id="UP000824998"/>
    </source>
</evidence>
<gene>
    <name evidence="1" type="ORF">BJ875DRAFT_463196</name>
</gene>
<name>A0A9P7YIT9_9HELO</name>